<evidence type="ECO:0000313" key="2">
    <source>
        <dbReference type="Proteomes" id="UP000886803"/>
    </source>
</evidence>
<dbReference type="EMBL" id="DWYG01000080">
    <property type="protein sequence ID" value="HJB41880.1"/>
    <property type="molecule type" value="Genomic_DNA"/>
</dbReference>
<evidence type="ECO:0000313" key="1">
    <source>
        <dbReference type="EMBL" id="HJB41880.1"/>
    </source>
</evidence>
<evidence type="ECO:0008006" key="3">
    <source>
        <dbReference type="Google" id="ProtNLM"/>
    </source>
</evidence>
<dbReference type="InterPro" id="IPR008984">
    <property type="entry name" value="SMAD_FHA_dom_sf"/>
</dbReference>
<dbReference type="AlphaFoldDB" id="A0A9D2M5M6"/>
<protein>
    <recommendedName>
        <fullName evidence="3">FHA domain-containing protein</fullName>
    </recommendedName>
</protein>
<organism evidence="1 2">
    <name type="scientific">Candidatus Gemmiger avicola</name>
    <dbReference type="NCBI Taxonomy" id="2838605"/>
    <lineage>
        <taxon>Bacteria</taxon>
        <taxon>Bacillati</taxon>
        <taxon>Bacillota</taxon>
        <taxon>Clostridia</taxon>
        <taxon>Eubacteriales</taxon>
        <taxon>Gemmiger</taxon>
    </lineage>
</organism>
<name>A0A9D2M5M6_9FIRM</name>
<dbReference type="Gene3D" id="2.60.200.20">
    <property type="match status" value="1"/>
</dbReference>
<proteinExistence type="predicted"/>
<reference evidence="1" key="1">
    <citation type="journal article" date="2021" name="PeerJ">
        <title>Extensive microbial diversity within the chicken gut microbiome revealed by metagenomics and culture.</title>
        <authorList>
            <person name="Gilroy R."/>
            <person name="Ravi A."/>
            <person name="Getino M."/>
            <person name="Pursley I."/>
            <person name="Horton D.L."/>
            <person name="Alikhan N.F."/>
            <person name="Baker D."/>
            <person name="Gharbi K."/>
            <person name="Hall N."/>
            <person name="Watson M."/>
            <person name="Adriaenssens E.M."/>
            <person name="Foster-Nyarko E."/>
            <person name="Jarju S."/>
            <person name="Secka A."/>
            <person name="Antonio M."/>
            <person name="Oren A."/>
            <person name="Chaudhuri R.R."/>
            <person name="La Ragione R."/>
            <person name="Hildebrand F."/>
            <person name="Pallen M.J."/>
        </authorList>
    </citation>
    <scope>NUCLEOTIDE SEQUENCE</scope>
    <source>
        <strain evidence="1">ChiBcec8-13705</strain>
    </source>
</reference>
<reference evidence="1" key="2">
    <citation type="submission" date="2021-04" db="EMBL/GenBank/DDBJ databases">
        <authorList>
            <person name="Gilroy R."/>
        </authorList>
    </citation>
    <scope>NUCLEOTIDE SEQUENCE</scope>
    <source>
        <strain evidence="1">ChiBcec8-13705</strain>
    </source>
</reference>
<accession>A0A9D2M5M6</accession>
<dbReference type="SUPFAM" id="SSF49879">
    <property type="entry name" value="SMAD/FHA domain"/>
    <property type="match status" value="1"/>
</dbReference>
<gene>
    <name evidence="1" type="ORF">H9945_05210</name>
</gene>
<comment type="caution">
    <text evidence="1">The sequence shown here is derived from an EMBL/GenBank/DDBJ whole genome shotgun (WGS) entry which is preliminary data.</text>
</comment>
<sequence length="165" mass="17065">MKLTKCENGHFYDGDKFPACPYCDPALQGESGIVQAGTAAPAATPAAAEGPVAGWLVAVAGPGRGRDLRIGEGRNYLGLSAEGAPQTLSADAPLSVRIAIVSYDPKDVSFTLLPGSASELCYRNGAQLLTPQPLAAGDTVAFGKVKMQFVPFCGSFLPRGWHGGQ</sequence>
<dbReference type="Proteomes" id="UP000886803">
    <property type="component" value="Unassembled WGS sequence"/>
</dbReference>